<evidence type="ECO:0000256" key="1">
    <source>
        <dbReference type="ARBA" id="ARBA00004651"/>
    </source>
</evidence>
<dbReference type="NCBIfam" id="TIGR01511">
    <property type="entry name" value="ATPase-IB1_Cu"/>
    <property type="match status" value="1"/>
</dbReference>
<evidence type="ECO:0000256" key="7">
    <source>
        <dbReference type="ARBA" id="ARBA00022741"/>
    </source>
</evidence>
<feature type="non-terminal residue" evidence="18">
    <location>
        <position position="1"/>
    </location>
</feature>
<keyword evidence="16" id="KW-1003">Cell membrane</keyword>
<dbReference type="SFLD" id="SFLDG00002">
    <property type="entry name" value="C1.7:_P-type_atpase_like"/>
    <property type="match status" value="1"/>
</dbReference>
<dbReference type="InterPro" id="IPR023299">
    <property type="entry name" value="ATPase_P-typ_cyto_dom_N"/>
</dbReference>
<dbReference type="SFLD" id="SFLDF00027">
    <property type="entry name" value="p-type_atpase"/>
    <property type="match status" value="1"/>
</dbReference>
<keyword evidence="18" id="KW-0378">Hydrolase</keyword>
<evidence type="ECO:0000256" key="10">
    <source>
        <dbReference type="ARBA" id="ARBA00022967"/>
    </source>
</evidence>
<dbReference type="GO" id="GO:0005524">
    <property type="term" value="F:ATP binding"/>
    <property type="evidence" value="ECO:0007669"/>
    <property type="project" value="UniProtKB-UniRule"/>
</dbReference>
<evidence type="ECO:0000256" key="11">
    <source>
        <dbReference type="ARBA" id="ARBA00022989"/>
    </source>
</evidence>
<evidence type="ECO:0000256" key="14">
    <source>
        <dbReference type="ARBA" id="ARBA00023136"/>
    </source>
</evidence>
<feature type="transmembrane region" description="Helical" evidence="16">
    <location>
        <begin position="591"/>
        <end position="613"/>
    </location>
</feature>
<keyword evidence="7 16" id="KW-0547">Nucleotide-binding</keyword>
<feature type="domain" description="P-type ATPase A" evidence="17">
    <location>
        <begin position="110"/>
        <end position="210"/>
    </location>
</feature>
<dbReference type="Gene3D" id="3.40.1110.10">
    <property type="entry name" value="Calcium-transporting ATPase, cytoplasmic domain N"/>
    <property type="match status" value="1"/>
</dbReference>
<dbReference type="GO" id="GO:0055070">
    <property type="term" value="P:copper ion homeostasis"/>
    <property type="evidence" value="ECO:0007669"/>
    <property type="project" value="TreeGrafter"/>
</dbReference>
<dbReference type="CDD" id="cd02094">
    <property type="entry name" value="P-type_ATPase_Cu-like"/>
    <property type="match status" value="1"/>
</dbReference>
<keyword evidence="19" id="KW-1185">Reference proteome</keyword>
<feature type="transmembrane region" description="Helical" evidence="16">
    <location>
        <begin position="73"/>
        <end position="92"/>
    </location>
</feature>
<dbReference type="SUPFAM" id="SSF56784">
    <property type="entry name" value="HAD-like"/>
    <property type="match status" value="1"/>
</dbReference>
<dbReference type="InterPro" id="IPR023298">
    <property type="entry name" value="ATPase_P-typ_TM_dom_sf"/>
</dbReference>
<feature type="transmembrane region" description="Helical" evidence="16">
    <location>
        <begin position="36"/>
        <end position="53"/>
    </location>
</feature>
<keyword evidence="12" id="KW-0186">Copper</keyword>
<dbReference type="NCBIfam" id="TIGR01525">
    <property type="entry name" value="ATPase-IB_hvy"/>
    <property type="match status" value="1"/>
</dbReference>
<keyword evidence="4" id="KW-0813">Transport</keyword>
<dbReference type="InterPro" id="IPR018303">
    <property type="entry name" value="ATPase_P-typ_P_site"/>
</dbReference>
<comment type="caution">
    <text evidence="18">The sequence shown here is derived from an EMBL/GenBank/DDBJ whole genome shotgun (WGS) entry which is preliminary data.</text>
</comment>
<dbReference type="Gene3D" id="3.40.50.1000">
    <property type="entry name" value="HAD superfamily/HAD-like"/>
    <property type="match status" value="1"/>
</dbReference>
<feature type="transmembrane region" description="Helical" evidence="16">
    <location>
        <begin position="226"/>
        <end position="248"/>
    </location>
</feature>
<evidence type="ECO:0000256" key="2">
    <source>
        <dbReference type="ARBA" id="ARBA00006024"/>
    </source>
</evidence>
<evidence type="ECO:0000256" key="4">
    <source>
        <dbReference type="ARBA" id="ARBA00022448"/>
    </source>
</evidence>
<feature type="transmembrane region" description="Helical" evidence="16">
    <location>
        <begin position="566"/>
        <end position="585"/>
    </location>
</feature>
<evidence type="ECO:0000256" key="16">
    <source>
        <dbReference type="RuleBase" id="RU362081"/>
    </source>
</evidence>
<dbReference type="InterPro" id="IPR008250">
    <property type="entry name" value="ATPase_P-typ_transduc_dom_A_sf"/>
</dbReference>
<dbReference type="SUPFAM" id="SSF81653">
    <property type="entry name" value="Calcium ATPase, transduction domain A"/>
    <property type="match status" value="1"/>
</dbReference>
<dbReference type="FunFam" id="3.40.50.1000:FF:000144">
    <property type="entry name" value="copper-transporting ATPase 1 isoform X2"/>
    <property type="match status" value="1"/>
</dbReference>
<sequence length="626" mass="66972">AFTQFLMVIPIVFINRKYFINGFKNMYRLSPNMDSLIAMGSGAAIAYGIYSIYKIGIALGVGDMITAHHFMMHLYFESAGMILTLITLGKFFEARAKDKTSDAIKKLVNLMPKTALINRNGVEGEVAVEDIVIGDIVIIKVGDAIPVDGVVVEGYGSVDESAITGESIPVMKSVGDTVTSGTLNTTGFFKLEAKRVGDDTALAKIIKLVEDATSSKAPIAKLADKISGIFVPIVMLISLLSMIVWTILTGDFEFALGIGISVLVISCPCALGLATPTAIMVGTGKGAENGILIKSAEALEILHSVKTVVFDKTGTITEGKPKVTDVIAYEDSEEKLISIAASIESLSSHPLAEAIVNNAREKNIEIFKADEYELIPGRGMSAMCKGVKIYAGNAKLMQELGIDVAKVAYEEEKFANEGKTPMYFLEENKILGIIAVADTIKESSKEALSHLREMGIATVMITGDNKRTAKAIAEQVGLSDFVAEVLPEDKEKAVREFQKDGKVVMVGDGINDAPALARADVGMAIGAGTEVAIESADVVLMRSNLLDVPSAIGLSKAVIRNIKQNLFWAFIYNAIGIPIAAGLLYNKFGILLSPMIGAAAMSFSSVSVVSNALRLKFFTPKWKRGE</sequence>
<dbReference type="InterPro" id="IPR001757">
    <property type="entry name" value="P_typ_ATPase"/>
</dbReference>
<evidence type="ECO:0000256" key="13">
    <source>
        <dbReference type="ARBA" id="ARBA00023065"/>
    </source>
</evidence>
<keyword evidence="11 16" id="KW-1133">Transmembrane helix</keyword>
<keyword evidence="10" id="KW-1278">Translocase</keyword>
<dbReference type="PRINTS" id="PR00119">
    <property type="entry name" value="CATATPASE"/>
</dbReference>
<comment type="similarity">
    <text evidence="2 16">Belongs to the cation transport ATPase (P-type) (TC 3.A.3) family. Type IB subfamily.</text>
</comment>
<dbReference type="EC" id="7.2.2.8" evidence="3"/>
<dbReference type="GO" id="GO:0016887">
    <property type="term" value="F:ATP hydrolysis activity"/>
    <property type="evidence" value="ECO:0007669"/>
    <property type="project" value="InterPro"/>
</dbReference>
<comment type="subcellular location">
    <subcellularLocation>
        <location evidence="1">Cell membrane</location>
        <topology evidence="1">Multi-pass membrane protein</topology>
    </subcellularLocation>
</comment>
<keyword evidence="9 16" id="KW-0067">ATP-binding</keyword>
<dbReference type="FunFam" id="2.70.150.10:FF:000002">
    <property type="entry name" value="Copper-transporting ATPase 1, putative"/>
    <property type="match status" value="1"/>
</dbReference>
<dbReference type="GO" id="GO:0043682">
    <property type="term" value="F:P-type divalent copper transporter activity"/>
    <property type="evidence" value="ECO:0007669"/>
    <property type="project" value="TreeGrafter"/>
</dbReference>
<dbReference type="InterPro" id="IPR044492">
    <property type="entry name" value="P_typ_ATPase_HD_dom"/>
</dbReference>
<dbReference type="GO" id="GO:0005507">
    <property type="term" value="F:copper ion binding"/>
    <property type="evidence" value="ECO:0007669"/>
    <property type="project" value="TreeGrafter"/>
</dbReference>
<evidence type="ECO:0000259" key="17">
    <source>
        <dbReference type="Pfam" id="PF00122"/>
    </source>
</evidence>
<dbReference type="InterPro" id="IPR027256">
    <property type="entry name" value="P-typ_ATPase_IB"/>
</dbReference>
<protein>
    <recommendedName>
        <fullName evidence="3">P-type Cu(+) transporter</fullName>
        <ecNumber evidence="3">7.2.2.8</ecNumber>
    </recommendedName>
</protein>
<dbReference type="eggNOG" id="COG2217">
    <property type="taxonomic scope" value="Bacteria"/>
</dbReference>
<dbReference type="RefSeq" id="WP_004821934.1">
    <property type="nucleotide sequence ID" value="NZ_JH165063.1"/>
</dbReference>
<gene>
    <name evidence="18" type="ORF">HMPREF9129_1361</name>
</gene>
<evidence type="ECO:0000256" key="9">
    <source>
        <dbReference type="ARBA" id="ARBA00022840"/>
    </source>
</evidence>
<proteinExistence type="inferred from homology"/>
<keyword evidence="6 16" id="KW-0479">Metal-binding</keyword>
<keyword evidence="5 16" id="KW-0812">Transmembrane</keyword>
<evidence type="ECO:0000313" key="18">
    <source>
        <dbReference type="EMBL" id="EGY79509.1"/>
    </source>
</evidence>
<dbReference type="Gene3D" id="2.70.150.10">
    <property type="entry name" value="Calcium-transporting ATPase, cytoplasmic transduction domain A"/>
    <property type="match status" value="1"/>
</dbReference>
<dbReference type="SFLD" id="SFLDS00003">
    <property type="entry name" value="Haloacid_Dehalogenase"/>
    <property type="match status" value="1"/>
</dbReference>
<comment type="catalytic activity">
    <reaction evidence="15">
        <text>Cu(+)(in) + ATP + H2O = Cu(+)(out) + ADP + phosphate + H(+)</text>
        <dbReference type="Rhea" id="RHEA:25792"/>
        <dbReference type="ChEBI" id="CHEBI:15377"/>
        <dbReference type="ChEBI" id="CHEBI:15378"/>
        <dbReference type="ChEBI" id="CHEBI:30616"/>
        <dbReference type="ChEBI" id="CHEBI:43474"/>
        <dbReference type="ChEBI" id="CHEBI:49552"/>
        <dbReference type="ChEBI" id="CHEBI:456216"/>
        <dbReference type="EC" id="7.2.2.8"/>
    </reaction>
</comment>
<dbReference type="EMBL" id="AGBB01000129">
    <property type="protein sequence ID" value="EGY79509.1"/>
    <property type="molecule type" value="Genomic_DNA"/>
</dbReference>
<reference evidence="18 19" key="1">
    <citation type="submission" date="2011-06" db="EMBL/GenBank/DDBJ databases">
        <authorList>
            <person name="Muzny D."/>
            <person name="Qin X."/>
            <person name="Deng J."/>
            <person name="Jiang H."/>
            <person name="Liu Y."/>
            <person name="Qu J."/>
            <person name="Song X.-Z."/>
            <person name="Zhang L."/>
            <person name="Thornton R."/>
            <person name="Coyle M."/>
            <person name="Francisco L."/>
            <person name="Jackson L."/>
            <person name="Javaid M."/>
            <person name="Korchina V."/>
            <person name="Kovar C."/>
            <person name="Mata R."/>
            <person name="Mathew T."/>
            <person name="Ngo R."/>
            <person name="Nguyen L."/>
            <person name="Nguyen N."/>
            <person name="Okwuonu G."/>
            <person name="Ongeri F."/>
            <person name="Pham C."/>
            <person name="Simmons D."/>
            <person name="Wilczek-Boney K."/>
            <person name="Hale W."/>
            <person name="Jakkamsetti A."/>
            <person name="Pham P."/>
            <person name="Ruth R."/>
            <person name="San Lucas F."/>
            <person name="Warren J."/>
            <person name="Zhang J."/>
            <person name="Zhao Z."/>
            <person name="Zhou C."/>
            <person name="Zhu D."/>
            <person name="Lee S."/>
            <person name="Bess C."/>
            <person name="Blankenburg K."/>
            <person name="Forbes L."/>
            <person name="Fu Q."/>
            <person name="Gubbala S."/>
            <person name="Hirani K."/>
            <person name="Jayaseelan J.C."/>
            <person name="Lara F."/>
            <person name="Munidasa M."/>
            <person name="Palculict T."/>
            <person name="Patil S."/>
            <person name="Pu L.-L."/>
            <person name="Saada N."/>
            <person name="Tang L."/>
            <person name="Weissenberger G."/>
            <person name="Zhu Y."/>
            <person name="Hemphill L."/>
            <person name="Shang Y."/>
            <person name="Youmans B."/>
            <person name="Ayvaz T."/>
            <person name="Ross M."/>
            <person name="Santibanez J."/>
            <person name="Aqrawi P."/>
            <person name="Gross S."/>
            <person name="Joshi V."/>
            <person name="Fowler G."/>
            <person name="Nazareth L."/>
            <person name="Reid J."/>
            <person name="Worley K."/>
            <person name="Petrosino J."/>
            <person name="Highlander S."/>
            <person name="Gibbs R."/>
        </authorList>
    </citation>
    <scope>NUCLEOTIDE SEQUENCE [LARGE SCALE GENOMIC DNA]</scope>
    <source>
        <strain evidence="18 19">ATCC 29427</strain>
    </source>
</reference>
<dbReference type="PANTHER" id="PTHR43520:SF8">
    <property type="entry name" value="P-TYPE CU(+) TRANSPORTER"/>
    <property type="match status" value="1"/>
</dbReference>
<dbReference type="NCBIfam" id="TIGR01494">
    <property type="entry name" value="ATPase_P-type"/>
    <property type="match status" value="1"/>
</dbReference>
<dbReference type="GO" id="GO:0140581">
    <property type="term" value="F:P-type monovalent copper transporter activity"/>
    <property type="evidence" value="ECO:0007669"/>
    <property type="project" value="UniProtKB-EC"/>
</dbReference>
<dbReference type="PROSITE" id="PS00154">
    <property type="entry name" value="ATPASE_E1_E2"/>
    <property type="match status" value="1"/>
</dbReference>
<evidence type="ECO:0000256" key="3">
    <source>
        <dbReference type="ARBA" id="ARBA00012517"/>
    </source>
</evidence>
<evidence type="ECO:0000256" key="5">
    <source>
        <dbReference type="ARBA" id="ARBA00022692"/>
    </source>
</evidence>
<feature type="transmembrane region" description="Helical" evidence="16">
    <location>
        <begin position="254"/>
        <end position="275"/>
    </location>
</feature>
<dbReference type="InterPro" id="IPR023214">
    <property type="entry name" value="HAD_sf"/>
</dbReference>
<dbReference type="Proteomes" id="UP000003422">
    <property type="component" value="Unassembled WGS sequence"/>
</dbReference>
<dbReference type="STRING" id="997350.HMPREF9129_1361"/>
<evidence type="ECO:0000256" key="12">
    <source>
        <dbReference type="ARBA" id="ARBA00023008"/>
    </source>
</evidence>
<evidence type="ECO:0000256" key="8">
    <source>
        <dbReference type="ARBA" id="ARBA00022796"/>
    </source>
</evidence>
<dbReference type="InterPro" id="IPR036412">
    <property type="entry name" value="HAD-like_sf"/>
</dbReference>
<evidence type="ECO:0000256" key="6">
    <source>
        <dbReference type="ARBA" id="ARBA00022723"/>
    </source>
</evidence>
<dbReference type="Pfam" id="PF00122">
    <property type="entry name" value="E1-E2_ATPase"/>
    <property type="match status" value="1"/>
</dbReference>
<dbReference type="PRINTS" id="PR00943">
    <property type="entry name" value="CUATPASE"/>
</dbReference>
<keyword evidence="13" id="KW-0406">Ion transport</keyword>
<evidence type="ECO:0000256" key="15">
    <source>
        <dbReference type="ARBA" id="ARBA00049289"/>
    </source>
</evidence>
<dbReference type="Pfam" id="PF00702">
    <property type="entry name" value="Hydrolase"/>
    <property type="match status" value="1"/>
</dbReference>
<dbReference type="PANTHER" id="PTHR43520">
    <property type="entry name" value="ATP7, ISOFORM B"/>
    <property type="match status" value="1"/>
</dbReference>
<evidence type="ECO:0000313" key="19">
    <source>
        <dbReference type="Proteomes" id="UP000003422"/>
    </source>
</evidence>
<accession>G4D4N1</accession>
<dbReference type="PATRIC" id="fig|997350.3.peg.1308"/>
<keyword evidence="8" id="KW-0187">Copper transport</keyword>
<dbReference type="HOGENOM" id="CLU_001771_11_2_9"/>
<dbReference type="AlphaFoldDB" id="G4D4N1"/>
<dbReference type="SUPFAM" id="SSF81665">
    <property type="entry name" value="Calcium ATPase, transmembrane domain M"/>
    <property type="match status" value="1"/>
</dbReference>
<organism evidence="18 19">
    <name type="scientific">Peptoniphilus indolicus ATCC 29427</name>
    <dbReference type="NCBI Taxonomy" id="997350"/>
    <lineage>
        <taxon>Bacteria</taxon>
        <taxon>Bacillati</taxon>
        <taxon>Bacillota</taxon>
        <taxon>Tissierellia</taxon>
        <taxon>Tissierellales</taxon>
        <taxon>Peptoniphilaceae</taxon>
        <taxon>Peptoniphilus</taxon>
    </lineage>
</organism>
<name>G4D4N1_9FIRM</name>
<keyword evidence="14 16" id="KW-0472">Membrane</keyword>
<dbReference type="GO" id="GO:0005886">
    <property type="term" value="C:plasma membrane"/>
    <property type="evidence" value="ECO:0007669"/>
    <property type="project" value="UniProtKB-SubCell"/>
</dbReference>
<dbReference type="InterPro" id="IPR059000">
    <property type="entry name" value="ATPase_P-type_domA"/>
</dbReference>